<gene>
    <name evidence="3" type="ORF">BCR44DRAFT_1516367</name>
</gene>
<organism evidence="3 4">
    <name type="scientific">Catenaria anguillulae PL171</name>
    <dbReference type="NCBI Taxonomy" id="765915"/>
    <lineage>
        <taxon>Eukaryota</taxon>
        <taxon>Fungi</taxon>
        <taxon>Fungi incertae sedis</taxon>
        <taxon>Blastocladiomycota</taxon>
        <taxon>Blastocladiomycetes</taxon>
        <taxon>Blastocladiales</taxon>
        <taxon>Catenariaceae</taxon>
        <taxon>Catenaria</taxon>
    </lineage>
</organism>
<dbReference type="EMBL" id="MCFL01000065">
    <property type="protein sequence ID" value="ORZ31199.1"/>
    <property type="molecule type" value="Genomic_DNA"/>
</dbReference>
<dbReference type="AlphaFoldDB" id="A0A1Y2H9F2"/>
<feature type="transmembrane region" description="Helical" evidence="2">
    <location>
        <begin position="296"/>
        <end position="314"/>
    </location>
</feature>
<keyword evidence="4" id="KW-1185">Reference proteome</keyword>
<feature type="region of interest" description="Disordered" evidence="1">
    <location>
        <begin position="421"/>
        <end position="478"/>
    </location>
</feature>
<protein>
    <recommendedName>
        <fullName evidence="5">EamA domain-containing protein</fullName>
    </recommendedName>
</protein>
<feature type="transmembrane region" description="Helical" evidence="2">
    <location>
        <begin position="254"/>
        <end position="275"/>
    </location>
</feature>
<keyword evidence="2" id="KW-0472">Membrane</keyword>
<keyword evidence="2" id="KW-0812">Transmembrane</keyword>
<feature type="compositionally biased region" description="Low complexity" evidence="1">
    <location>
        <begin position="503"/>
        <end position="512"/>
    </location>
</feature>
<dbReference type="Proteomes" id="UP000193411">
    <property type="component" value="Unassembled WGS sequence"/>
</dbReference>
<feature type="compositionally biased region" description="Basic and acidic residues" evidence="1">
    <location>
        <begin position="422"/>
        <end position="433"/>
    </location>
</feature>
<feature type="transmembrane region" description="Helical" evidence="2">
    <location>
        <begin position="170"/>
        <end position="193"/>
    </location>
</feature>
<evidence type="ECO:0000313" key="4">
    <source>
        <dbReference type="Proteomes" id="UP000193411"/>
    </source>
</evidence>
<feature type="transmembrane region" description="Helical" evidence="2">
    <location>
        <begin position="112"/>
        <end position="133"/>
    </location>
</feature>
<evidence type="ECO:0000313" key="3">
    <source>
        <dbReference type="EMBL" id="ORZ31199.1"/>
    </source>
</evidence>
<evidence type="ECO:0008006" key="5">
    <source>
        <dbReference type="Google" id="ProtNLM"/>
    </source>
</evidence>
<dbReference type="InterPro" id="IPR037185">
    <property type="entry name" value="EmrE-like"/>
</dbReference>
<reference evidence="3 4" key="1">
    <citation type="submission" date="2016-07" db="EMBL/GenBank/DDBJ databases">
        <title>Pervasive Adenine N6-methylation of Active Genes in Fungi.</title>
        <authorList>
            <consortium name="DOE Joint Genome Institute"/>
            <person name="Mondo S.J."/>
            <person name="Dannebaum R.O."/>
            <person name="Kuo R.C."/>
            <person name="Labutti K."/>
            <person name="Haridas S."/>
            <person name="Kuo A."/>
            <person name="Salamov A."/>
            <person name="Ahrendt S.R."/>
            <person name="Lipzen A."/>
            <person name="Sullivan W."/>
            <person name="Andreopoulos W.B."/>
            <person name="Clum A."/>
            <person name="Lindquist E."/>
            <person name="Daum C."/>
            <person name="Ramamoorthy G.K."/>
            <person name="Gryganskyi A."/>
            <person name="Culley D."/>
            <person name="Magnuson J.K."/>
            <person name="James T.Y."/>
            <person name="O'Malley M.A."/>
            <person name="Stajich J.E."/>
            <person name="Spatafora J.W."/>
            <person name="Visel A."/>
            <person name="Grigoriev I.V."/>
        </authorList>
    </citation>
    <scope>NUCLEOTIDE SEQUENCE [LARGE SCALE GENOMIC DNA]</scope>
    <source>
        <strain evidence="3 4">PL171</strain>
    </source>
</reference>
<evidence type="ECO:0000256" key="2">
    <source>
        <dbReference type="SAM" id="Phobius"/>
    </source>
</evidence>
<sequence length="540" mass="58372">MTELEQRLAKTVERLYVPSADGRDMTVRTSASLTVSEKPPATSAEETRDTALPTAASPAGAPQPRAGFKTWATSINPGLPMMALNSLTACFISLTVKSLTSPPYSYGTMQLVFVRSLILSSMGLAWTCGWPFVKYYYKSTIQGKSNVLRPVIKDSFADLLFGPRNARLLMFARSFCGFVTVSGTYLALIGLNVGEATVLTFIKSIWVGILETGCNLLLISLLGVGIIASPSSFGLGVKLAGPGLVKSVTPLGRILSLAAGIVSSFSAAAVYRALFHWSHVMDGQFNWLAAFRRFPTSWWEFTLLVPLMSVMSLANQLLMNLALRYETAAKCAAMGFTQAPFGYISDWIAYGEVPGMPDYIGGGTIVGCVLLMTLQKLKKEMDAARHLAALKISAAAHLAAHKVVDLGSHMHLHIHMPHFHHHHDEHAGGEHSHATSSHTNMTADTGGAPPQIKLPTEASPGAPLFRKEPSTSPEPWFQAWSPARRSSVHVWITRRIARRAGKSPDSPRSCSSSDDETVADDQPLMMRPLVPKGGQRSGVV</sequence>
<dbReference type="STRING" id="765915.A0A1Y2H9F2"/>
<comment type="caution">
    <text evidence="3">The sequence shown here is derived from an EMBL/GenBank/DDBJ whole genome shotgun (WGS) entry which is preliminary data.</text>
</comment>
<dbReference type="OrthoDB" id="306876at2759"/>
<feature type="transmembrane region" description="Helical" evidence="2">
    <location>
        <begin position="205"/>
        <end position="228"/>
    </location>
</feature>
<feature type="region of interest" description="Disordered" evidence="1">
    <location>
        <begin position="498"/>
        <end position="540"/>
    </location>
</feature>
<name>A0A1Y2H9F2_9FUNG</name>
<evidence type="ECO:0000256" key="1">
    <source>
        <dbReference type="SAM" id="MobiDB-lite"/>
    </source>
</evidence>
<accession>A0A1Y2H9F2</accession>
<dbReference type="SUPFAM" id="SSF103481">
    <property type="entry name" value="Multidrug resistance efflux transporter EmrE"/>
    <property type="match status" value="1"/>
</dbReference>
<feature type="region of interest" description="Disordered" evidence="1">
    <location>
        <begin position="23"/>
        <end position="65"/>
    </location>
</feature>
<proteinExistence type="predicted"/>
<keyword evidence="2" id="KW-1133">Transmembrane helix</keyword>